<dbReference type="RefSeq" id="WP_248668574.1">
    <property type="nucleotide sequence ID" value="NZ_JALPRX010000084.1"/>
</dbReference>
<sequence>MRQAVAGIDFAPILPVWLLAALALLALLALAPAVWRRARGAWWRALAFALLLLALGNPRLVEETREMRPDIALLVVDRSDSARLGARGATIEAARREIEARAVRLPDLELRTIEVPEAGRQGTLLFAAAERALADIPRPRLAGVILLSDGQAHDVPAAPPVEAPVHLLLPGRPGETDRRLRVVEAPGFGIVGRSVELRVAIEDLGVPPGRADGPGGSARLTVRRAGTAPRVESVRVGADHRITVPIERGGPTVVEIAAEPLPGEVSELNNRAVVTINGVRDRLRVLLVSGEPNPGERTWRRLLKADPNVDLVHFTILRPPEKDDLTPLNELALIAFPVRELFQQKLRDFDLIVFDRFANRGILPPAYLRNIANYVRQGGALLLSVGPEFVGPTSLALTPLGAVLPVRPPLGAGSVREGAFRPLVTETGARHPVTAGLPGANRPVPAAGAPPGGSGAAGGPAGAGPGGAGPGGAGSDGAAPGWGRWYRSIGADPRAGATVMEAGGGEPLLLLDRVEEGRVALMLSDQIWLWSRGHDGGGPQAELLRRTAHWLMHEPELEEEDLTAQIEDGRLLAERRSLSADPPPEFTVTAPDGTVTRRRPEPGAPGRAGLTMPATLPGVWEVSDGTRAVFAAAAAANPLEIADLRADEARLRPIVEATGGGARWLGPEAAGGEPAVPELRRVSPGRDAAASGGRGWIGLRRNGDHTVTGIAALPLLPPWLALPLVLGTALLAWRREGR</sequence>
<accession>A0A9X1YC47</accession>
<dbReference type="EMBL" id="JALPRX010000084">
    <property type="protein sequence ID" value="MCK8786458.1"/>
    <property type="molecule type" value="Genomic_DNA"/>
</dbReference>
<feature type="transmembrane region" description="Helical" evidence="2">
    <location>
        <begin position="710"/>
        <end position="733"/>
    </location>
</feature>
<organism evidence="3 4">
    <name type="scientific">Roseomonas acroporae</name>
    <dbReference type="NCBI Taxonomy" id="2937791"/>
    <lineage>
        <taxon>Bacteria</taxon>
        <taxon>Pseudomonadati</taxon>
        <taxon>Pseudomonadota</taxon>
        <taxon>Alphaproteobacteria</taxon>
        <taxon>Acetobacterales</taxon>
        <taxon>Roseomonadaceae</taxon>
        <taxon>Roseomonas</taxon>
    </lineage>
</organism>
<keyword evidence="2" id="KW-1133">Transmembrane helix</keyword>
<proteinExistence type="predicted"/>
<reference evidence="3" key="1">
    <citation type="submission" date="2022-04" db="EMBL/GenBank/DDBJ databases">
        <title>Roseomonas acroporae sp. nov., isolated from coral Acropora digitifera.</title>
        <authorList>
            <person name="Sun H."/>
        </authorList>
    </citation>
    <scope>NUCLEOTIDE SEQUENCE</scope>
    <source>
        <strain evidence="3">NAR14</strain>
    </source>
</reference>
<dbReference type="Proteomes" id="UP001139516">
    <property type="component" value="Unassembled WGS sequence"/>
</dbReference>
<feature type="region of interest" description="Disordered" evidence="1">
    <location>
        <begin position="579"/>
        <end position="612"/>
    </location>
</feature>
<dbReference type="Gene3D" id="3.40.50.880">
    <property type="match status" value="1"/>
</dbReference>
<keyword evidence="4" id="KW-1185">Reference proteome</keyword>
<keyword evidence="2" id="KW-0472">Membrane</keyword>
<gene>
    <name evidence="3" type="ORF">M0638_18950</name>
</gene>
<evidence type="ECO:0000313" key="4">
    <source>
        <dbReference type="Proteomes" id="UP001139516"/>
    </source>
</evidence>
<evidence type="ECO:0000256" key="1">
    <source>
        <dbReference type="SAM" id="MobiDB-lite"/>
    </source>
</evidence>
<dbReference type="InterPro" id="IPR029062">
    <property type="entry name" value="Class_I_gatase-like"/>
</dbReference>
<dbReference type="PANTHER" id="PTHR37947:SF1">
    <property type="entry name" value="BLL2462 PROTEIN"/>
    <property type="match status" value="1"/>
</dbReference>
<name>A0A9X1YC47_9PROT</name>
<evidence type="ECO:0000256" key="2">
    <source>
        <dbReference type="SAM" id="Phobius"/>
    </source>
</evidence>
<comment type="caution">
    <text evidence="3">The sequence shown here is derived from an EMBL/GenBank/DDBJ whole genome shotgun (WGS) entry which is preliminary data.</text>
</comment>
<dbReference type="PANTHER" id="PTHR37947">
    <property type="entry name" value="BLL2462 PROTEIN"/>
    <property type="match status" value="1"/>
</dbReference>
<feature type="transmembrane region" description="Helical" evidence="2">
    <location>
        <begin position="12"/>
        <end position="35"/>
    </location>
</feature>
<dbReference type="SUPFAM" id="SSF52317">
    <property type="entry name" value="Class I glutamine amidotransferase-like"/>
    <property type="match status" value="1"/>
</dbReference>
<feature type="compositionally biased region" description="Low complexity" evidence="1">
    <location>
        <begin position="438"/>
        <end position="449"/>
    </location>
</feature>
<feature type="region of interest" description="Disordered" evidence="1">
    <location>
        <begin position="430"/>
        <end position="476"/>
    </location>
</feature>
<protein>
    <recommendedName>
        <fullName evidence="5">Glutamine amidotransferase domain-containing protein</fullName>
    </recommendedName>
</protein>
<evidence type="ECO:0008006" key="5">
    <source>
        <dbReference type="Google" id="ProtNLM"/>
    </source>
</evidence>
<feature type="compositionally biased region" description="Gly residues" evidence="1">
    <location>
        <begin position="450"/>
        <end position="475"/>
    </location>
</feature>
<dbReference type="AlphaFoldDB" id="A0A9X1YC47"/>
<evidence type="ECO:0000313" key="3">
    <source>
        <dbReference type="EMBL" id="MCK8786458.1"/>
    </source>
</evidence>
<keyword evidence="2" id="KW-0812">Transmembrane</keyword>